<feature type="region of interest" description="Disordered" evidence="5">
    <location>
        <begin position="1"/>
        <end position="195"/>
    </location>
</feature>
<dbReference type="InterPro" id="IPR052181">
    <property type="entry name" value="5hmC_binding"/>
</dbReference>
<evidence type="ECO:0000256" key="3">
    <source>
        <dbReference type="ARBA" id="ARBA00022553"/>
    </source>
</evidence>
<evidence type="ECO:0000256" key="4">
    <source>
        <dbReference type="ARBA" id="ARBA00023242"/>
    </source>
</evidence>
<feature type="compositionally biased region" description="Low complexity" evidence="5">
    <location>
        <begin position="400"/>
        <end position="411"/>
    </location>
</feature>
<dbReference type="Pfam" id="PF01878">
    <property type="entry name" value="EVE"/>
    <property type="match status" value="1"/>
</dbReference>
<dbReference type="InterPro" id="IPR047197">
    <property type="entry name" value="THYN1-like_EVE"/>
</dbReference>
<dbReference type="GeneID" id="31007992"/>
<reference evidence="7 8" key="1">
    <citation type="submission" date="2015-06" db="EMBL/GenBank/DDBJ databases">
        <title>Talaromyces atroroseus IBT 11181 draft genome.</title>
        <authorList>
            <person name="Rasmussen K.B."/>
            <person name="Rasmussen S."/>
            <person name="Petersen B."/>
            <person name="Sicheritz-Ponten T."/>
            <person name="Mortensen U.H."/>
            <person name="Thrane U."/>
        </authorList>
    </citation>
    <scope>NUCLEOTIDE SEQUENCE [LARGE SCALE GENOMIC DNA]</scope>
    <source>
        <strain evidence="7 8">IBT 11181</strain>
    </source>
</reference>
<evidence type="ECO:0000313" key="7">
    <source>
        <dbReference type="EMBL" id="OKL56649.1"/>
    </source>
</evidence>
<dbReference type="Gene3D" id="3.10.590.10">
    <property type="entry name" value="ph1033 like domains"/>
    <property type="match status" value="1"/>
</dbReference>
<dbReference type="STRING" id="1441469.A0A225AM52"/>
<dbReference type="InterPro" id="IPR017956">
    <property type="entry name" value="AT_hook_DNA-bd_motif"/>
</dbReference>
<keyword evidence="8" id="KW-1185">Reference proteome</keyword>
<dbReference type="InterPro" id="IPR002740">
    <property type="entry name" value="EVE_domain"/>
</dbReference>
<dbReference type="FunFam" id="3.10.590.10:FF:000003">
    <property type="entry name" value="Thymocyte nuclear protein 1"/>
    <property type="match status" value="1"/>
</dbReference>
<feature type="domain" description="EVE" evidence="6">
    <location>
        <begin position="216"/>
        <end position="371"/>
    </location>
</feature>
<dbReference type="OrthoDB" id="41445at2759"/>
<feature type="compositionally biased region" description="Basic and acidic residues" evidence="5">
    <location>
        <begin position="451"/>
        <end position="475"/>
    </location>
</feature>
<dbReference type="Proteomes" id="UP000214365">
    <property type="component" value="Unassembled WGS sequence"/>
</dbReference>
<evidence type="ECO:0000256" key="2">
    <source>
        <dbReference type="ARBA" id="ARBA00014654"/>
    </source>
</evidence>
<feature type="compositionally biased region" description="Low complexity" evidence="5">
    <location>
        <begin position="101"/>
        <end position="123"/>
    </location>
</feature>
<evidence type="ECO:0000256" key="5">
    <source>
        <dbReference type="SAM" id="MobiDB-lite"/>
    </source>
</evidence>
<evidence type="ECO:0000313" key="8">
    <source>
        <dbReference type="Proteomes" id="UP000214365"/>
    </source>
</evidence>
<dbReference type="EMBL" id="LFMY01000014">
    <property type="protein sequence ID" value="OKL56649.1"/>
    <property type="molecule type" value="Genomic_DNA"/>
</dbReference>
<feature type="compositionally biased region" description="Low complexity" evidence="5">
    <location>
        <begin position="44"/>
        <end position="71"/>
    </location>
</feature>
<keyword evidence="4" id="KW-0539">Nucleus</keyword>
<protein>
    <recommendedName>
        <fullName evidence="2">Thymocyte nuclear protein 1</fullName>
    </recommendedName>
</protein>
<organism evidence="7 8">
    <name type="scientific">Talaromyces atroroseus</name>
    <dbReference type="NCBI Taxonomy" id="1441469"/>
    <lineage>
        <taxon>Eukaryota</taxon>
        <taxon>Fungi</taxon>
        <taxon>Dikarya</taxon>
        <taxon>Ascomycota</taxon>
        <taxon>Pezizomycotina</taxon>
        <taxon>Eurotiomycetes</taxon>
        <taxon>Eurotiomycetidae</taxon>
        <taxon>Eurotiales</taxon>
        <taxon>Trichocomaceae</taxon>
        <taxon>Talaromyces</taxon>
        <taxon>Talaromyces sect. Trachyspermi</taxon>
    </lineage>
</organism>
<dbReference type="GO" id="GO:0005634">
    <property type="term" value="C:nucleus"/>
    <property type="evidence" value="ECO:0007669"/>
    <property type="project" value="UniProtKB-SubCell"/>
</dbReference>
<dbReference type="InterPro" id="IPR015947">
    <property type="entry name" value="PUA-like_sf"/>
</dbReference>
<feature type="region of interest" description="Disordered" evidence="5">
    <location>
        <begin position="394"/>
        <end position="489"/>
    </location>
</feature>
<feature type="compositionally biased region" description="Basic residues" evidence="5">
    <location>
        <begin position="176"/>
        <end position="188"/>
    </location>
</feature>
<comment type="subcellular location">
    <subcellularLocation>
        <location evidence="1">Nucleus</location>
    </subcellularLocation>
</comment>
<gene>
    <name evidence="7" type="ORF">UA08_08236</name>
</gene>
<dbReference type="SMART" id="SM00384">
    <property type="entry name" value="AT_hook"/>
    <property type="match status" value="2"/>
</dbReference>
<evidence type="ECO:0000259" key="6">
    <source>
        <dbReference type="Pfam" id="PF01878"/>
    </source>
</evidence>
<name>A0A225AM52_TALAT</name>
<dbReference type="GO" id="GO:0003677">
    <property type="term" value="F:DNA binding"/>
    <property type="evidence" value="ECO:0007669"/>
    <property type="project" value="InterPro"/>
</dbReference>
<comment type="caution">
    <text evidence="7">The sequence shown here is derived from an EMBL/GenBank/DDBJ whole genome shotgun (WGS) entry which is preliminary data.</text>
</comment>
<feature type="compositionally biased region" description="Low complexity" evidence="5">
    <location>
        <begin position="419"/>
        <end position="428"/>
    </location>
</feature>
<dbReference type="RefSeq" id="XP_020116770.1">
    <property type="nucleotide sequence ID" value="XM_020263137.1"/>
</dbReference>
<feature type="compositionally biased region" description="Polar residues" evidence="5">
    <location>
        <begin position="476"/>
        <end position="489"/>
    </location>
</feature>
<sequence>MPAKKRTSTVANSDATGPSKRTRKPVPETAASSRPKRLSFVTLPPRAAKTKTATVAPAAAKPRTASASKAPDTPKKRGRPSLKATTPVKETKEKPTKQPKKVTTTAAGRSKAAATTKKIAAGKLAKRRGRPPKSSLPSTEATATTTTSSKKRKRTVGKPKQVSNILLPKKGSAGKLVKKQPVTRRPRKPLYLNDKEPDLTIEVAEDDAYGPDGRSYWLMKAEPESRLVKGVDVKFSIDDLRAATEPEPWDGVRNPVARNNIRAMKQGDYAFFYHSSCKVPGIVGEMEIVKEHSVDAFDPAHPYYDEKSSRENPKWEVVHVEFRRKFDKTLTLETLKAHALPGFPLDGLQTIRQSRVSVSRVTPKEWEYIKNLIDEQNKIDEKADTEMKDFGEAEADTNGEAETANETAPEPASEPIPEPQSASGAAEPAPSPAPPTEPTTAASNKQPVEGVQKHADKPEENGSKGEDSLDKRSGESNENGVNGQTTTERLASVITGAFLTS</sequence>
<dbReference type="SUPFAM" id="SSF88697">
    <property type="entry name" value="PUA domain-like"/>
    <property type="match status" value="1"/>
</dbReference>
<accession>A0A225AM52</accession>
<dbReference type="PANTHER" id="PTHR14087">
    <property type="entry name" value="THYMOCYTE NUCLEAR PROTEIN 1"/>
    <property type="match status" value="1"/>
</dbReference>
<evidence type="ECO:0000256" key="1">
    <source>
        <dbReference type="ARBA" id="ARBA00004123"/>
    </source>
</evidence>
<proteinExistence type="predicted"/>
<dbReference type="AlphaFoldDB" id="A0A225AM52"/>
<dbReference type="PANTHER" id="PTHR14087:SF7">
    <property type="entry name" value="THYMOCYTE NUCLEAR PROTEIN 1"/>
    <property type="match status" value="1"/>
</dbReference>
<keyword evidence="3" id="KW-0597">Phosphoprotein</keyword>
<dbReference type="CDD" id="cd21133">
    <property type="entry name" value="EVE"/>
    <property type="match status" value="1"/>
</dbReference>
<feature type="compositionally biased region" description="Low complexity" evidence="5">
    <location>
        <begin position="138"/>
        <end position="148"/>
    </location>
</feature>